<keyword evidence="1" id="KW-0732">Signal</keyword>
<dbReference type="AlphaFoldDB" id="A0A3D9H0Y0"/>
<dbReference type="OrthoDB" id="613240at2"/>
<keyword evidence="3" id="KW-1185">Reference proteome</keyword>
<proteinExistence type="predicted"/>
<name>A0A3D9H0Y0_9FLAO</name>
<sequence>MKKAYLLLCTCLFLLTLNAQKELSPDYSFNVSEPYQVYDAAKKFYFSKNKQVLTVKPWKKYLVIQKFDVEGLGIISEKKYEDLPDNYVVEGMIELQDKYYFFYSSWSGKKTKHERLYYREINFETGEFIGEPIKLIDISGKLAGSPMATYTTGVNFGAMGMFGGFGVTDKFDFITSYDESKLMVQYRKKPEVKRDTKSYDIIGVNVYDFTLNPVWSNEYKMPYTERRMNLLDFAVDSEGHGYMLSKVFHDDSNKDKKKKKDKDANYHMELFRLLDGSDNIEITKIVLDDKFINGISLFESSDDFMICAGFYTNGLNNRLANSDGLFTFKIDKNGELVEKKSHEIPVEVLNQYVSDRTKKKNNKKDEKDKAEFINLQLRDLVIYNDGSLVLIGEQTFVVQHRTSSGRIYYTFHNNDMLISKIDPNGDLAWMKKLPKRQSGAPKMGQVYDTSKTYQGGMSYSYFYTNGNHYLVYLDNVKNIDLPLNKIPAKHSDGHGGYLTAYKINDTTGDVEKDNIFDTRNVTKKLEVHQFSNNRVIKTAENEFVIEFYKKKKEDVLIKVKINQ</sequence>
<gene>
    <name evidence="2" type="ORF">DFQ10_10679</name>
</gene>
<dbReference type="Proteomes" id="UP000256980">
    <property type="component" value="Unassembled WGS sequence"/>
</dbReference>
<feature type="chain" id="PRO_5017798742" description="WG repeat protein" evidence="1">
    <location>
        <begin position="22"/>
        <end position="563"/>
    </location>
</feature>
<evidence type="ECO:0000256" key="1">
    <source>
        <dbReference type="SAM" id="SignalP"/>
    </source>
</evidence>
<reference evidence="2 3" key="1">
    <citation type="submission" date="2018-07" db="EMBL/GenBank/DDBJ databases">
        <title>Genomic Encyclopedia of Type Strains, Phase III (KMG-III): the genomes of soil and plant-associated and newly described type strains.</title>
        <authorList>
            <person name="Whitman W."/>
        </authorList>
    </citation>
    <scope>NUCLEOTIDE SEQUENCE [LARGE SCALE GENOMIC DNA]</scope>
    <source>
        <strain evidence="2 3">CECT 7946</strain>
    </source>
</reference>
<evidence type="ECO:0008006" key="4">
    <source>
        <dbReference type="Google" id="ProtNLM"/>
    </source>
</evidence>
<dbReference type="EMBL" id="QRDV01000006">
    <property type="protein sequence ID" value="RED43167.1"/>
    <property type="molecule type" value="Genomic_DNA"/>
</dbReference>
<feature type="signal peptide" evidence="1">
    <location>
        <begin position="1"/>
        <end position="21"/>
    </location>
</feature>
<accession>A0A3D9H0Y0</accession>
<comment type="caution">
    <text evidence="2">The sequence shown here is derived from an EMBL/GenBank/DDBJ whole genome shotgun (WGS) entry which is preliminary data.</text>
</comment>
<protein>
    <recommendedName>
        <fullName evidence="4">WG repeat protein</fullName>
    </recommendedName>
</protein>
<evidence type="ECO:0000313" key="2">
    <source>
        <dbReference type="EMBL" id="RED43167.1"/>
    </source>
</evidence>
<organism evidence="2 3">
    <name type="scientific">Winogradskyella eximia</name>
    <dbReference type="NCBI Taxonomy" id="262006"/>
    <lineage>
        <taxon>Bacteria</taxon>
        <taxon>Pseudomonadati</taxon>
        <taxon>Bacteroidota</taxon>
        <taxon>Flavobacteriia</taxon>
        <taxon>Flavobacteriales</taxon>
        <taxon>Flavobacteriaceae</taxon>
        <taxon>Winogradskyella</taxon>
    </lineage>
</organism>
<dbReference type="RefSeq" id="WP_115817857.1">
    <property type="nucleotide sequence ID" value="NZ_QRDV01000006.1"/>
</dbReference>
<evidence type="ECO:0000313" key="3">
    <source>
        <dbReference type="Proteomes" id="UP000256980"/>
    </source>
</evidence>